<organism evidence="1 2">
    <name type="scientific">Sphingomonas sanxanigenens DSM 19645 = NX02</name>
    <dbReference type="NCBI Taxonomy" id="1123269"/>
    <lineage>
        <taxon>Bacteria</taxon>
        <taxon>Pseudomonadati</taxon>
        <taxon>Pseudomonadota</taxon>
        <taxon>Alphaproteobacteria</taxon>
        <taxon>Sphingomonadales</taxon>
        <taxon>Sphingomonadaceae</taxon>
        <taxon>Sphingomonas</taxon>
    </lineage>
</organism>
<evidence type="ECO:0000313" key="1">
    <source>
        <dbReference type="EMBL" id="AHE53659.1"/>
    </source>
</evidence>
<accession>W0A6U7</accession>
<keyword evidence="2" id="KW-1185">Reference proteome</keyword>
<reference evidence="1 2" key="1">
    <citation type="submission" date="2013-07" db="EMBL/GenBank/DDBJ databases">
        <title>Completed genome of Sphingomonas sanxanigenens NX02.</title>
        <authorList>
            <person name="Ma T."/>
            <person name="Huang H."/>
            <person name="Wu M."/>
            <person name="Li X."/>
            <person name="Li G."/>
        </authorList>
    </citation>
    <scope>NUCLEOTIDE SEQUENCE [LARGE SCALE GENOMIC DNA]</scope>
    <source>
        <strain evidence="1 2">NX02</strain>
    </source>
</reference>
<dbReference type="Proteomes" id="UP000018851">
    <property type="component" value="Chromosome"/>
</dbReference>
<dbReference type="HOGENOM" id="CLU_2411670_0_0_5"/>
<protein>
    <submittedName>
        <fullName evidence="1">Uncharacterized protein</fullName>
    </submittedName>
</protein>
<gene>
    <name evidence="1" type="ORF">NX02_09695</name>
</gene>
<name>W0A6U7_9SPHN</name>
<proteinExistence type="predicted"/>
<dbReference type="KEGG" id="ssan:NX02_09695"/>
<dbReference type="AlphaFoldDB" id="W0A6U7"/>
<dbReference type="EMBL" id="CP006644">
    <property type="protein sequence ID" value="AHE53659.1"/>
    <property type="molecule type" value="Genomic_DNA"/>
</dbReference>
<evidence type="ECO:0000313" key="2">
    <source>
        <dbReference type="Proteomes" id="UP000018851"/>
    </source>
</evidence>
<sequence>MEMLSHVLLIFLGIISAQHLLDGVEGSQELGGKRSLSLLPIGVGVGRGMQGALMVHQPVAEYTRKSEASADLPFSGKYNKRPVANVIVESIG</sequence>